<dbReference type="EMBL" id="CP155573">
    <property type="protein sequence ID" value="XFO65719.1"/>
    <property type="molecule type" value="Genomic_DNA"/>
</dbReference>
<evidence type="ECO:0008006" key="3">
    <source>
        <dbReference type="Google" id="ProtNLM"/>
    </source>
</evidence>
<evidence type="ECO:0000313" key="2">
    <source>
        <dbReference type="Proteomes" id="UP000216752"/>
    </source>
</evidence>
<protein>
    <recommendedName>
        <fullName evidence="3">Selenium-dependent molybdenum hydroxylase system protein, YqeB family</fullName>
    </recommendedName>
</protein>
<gene>
    <name evidence="1" type="ORF">SPSIL_018590</name>
</gene>
<dbReference type="InterPro" id="IPR017695">
    <property type="entry name" value="Se-dep_Mo_hydrolase_YqeB"/>
</dbReference>
<sequence>MRDIVIVKGGGDIATGITNRLHQSHFSAVILELDKPTVVRRTVAFAQAVIQNSPITVEGVTAKVVTLDEVHEVLSSGQIPVLLASEPFLVKKVIDTLKPVAVVDAIIAKRNIGTQITDAPIVIGVGPGFIAGLDVHAVVETNRGHNLGRVIYQGAASDNTGIPGNVGGFTIERLIKSKNAGKFIGCREIGDRITAGEVVGYIDDVPVKVAINGILRGLLQTGLTVKSGMKLGDIDPRCRREHCFTISDKARAISGGVLEALLHSMGNNGAYTVSNLPMDCSGYKSNYFNGG</sequence>
<keyword evidence="2" id="KW-1185">Reference proteome</keyword>
<proteinExistence type="predicted"/>
<dbReference type="Proteomes" id="UP000216752">
    <property type="component" value="Chromosome"/>
</dbReference>
<reference evidence="1" key="1">
    <citation type="submission" date="2024-05" db="EMBL/GenBank/DDBJ databases">
        <title>Isolation and characterization of Sporomusa carbonis sp. nov., a carboxydotrophic hydrogenogen in the genus of Sporomusa isolated from a charcoal burning pile.</title>
        <authorList>
            <person name="Boeer T."/>
            <person name="Rosenbaum F."/>
            <person name="Eysell L."/>
            <person name="Mueller V."/>
            <person name="Daniel R."/>
            <person name="Poehlein A."/>
        </authorList>
    </citation>
    <scope>NUCLEOTIDE SEQUENCE [LARGE SCALE GENOMIC DNA]</scope>
    <source>
        <strain evidence="1">DSM 10669</strain>
    </source>
</reference>
<evidence type="ECO:0000313" key="1">
    <source>
        <dbReference type="EMBL" id="XFO65719.1"/>
    </source>
</evidence>
<name>A0ABZ3IJ76_9FIRM</name>
<accession>A0ABZ3IJ76</accession>
<dbReference type="NCBIfam" id="TIGR03309">
    <property type="entry name" value="matur_yqeB"/>
    <property type="match status" value="1"/>
</dbReference>
<organism evidence="1 2">
    <name type="scientific">Sporomusa silvacetica DSM 10669</name>
    <dbReference type="NCBI Taxonomy" id="1123289"/>
    <lineage>
        <taxon>Bacteria</taxon>
        <taxon>Bacillati</taxon>
        <taxon>Bacillota</taxon>
        <taxon>Negativicutes</taxon>
        <taxon>Selenomonadales</taxon>
        <taxon>Sporomusaceae</taxon>
        <taxon>Sporomusa</taxon>
    </lineage>
</organism>